<evidence type="ECO:0000256" key="10">
    <source>
        <dbReference type="PROSITE-ProRule" id="PRU00192"/>
    </source>
</evidence>
<dbReference type="InterPro" id="IPR050384">
    <property type="entry name" value="Endophilin_SH3RF"/>
</dbReference>
<dbReference type="PANTHER" id="PTHR14167:SF54">
    <property type="entry name" value="VINEXIN"/>
    <property type="match status" value="1"/>
</dbReference>
<reference evidence="13" key="1">
    <citation type="journal article" date="2014" name="PLoS ONE">
        <title>The genome and linkage map of the northern pike (Esox lucius): conserved synteny revealed between the salmonid sister group and the Neoteleostei.</title>
        <authorList>
            <person name="Rondeau E.B."/>
            <person name="Minkley D.R."/>
            <person name="Leong J.S."/>
            <person name="Messmer A.M."/>
            <person name="Jantzen J.R."/>
            <person name="von Schalburg K.R."/>
            <person name="Lemon C."/>
            <person name="Bird N.H."/>
            <person name="Koop B.F."/>
        </authorList>
    </citation>
    <scope>NUCLEOTIDE SEQUENCE</scope>
</reference>
<sequence>LTDDSVFQQLVVMAIQPSVPVDYEEEEAAVGHYSGDPQWAPKTYMEKVVAIYDYNANRDDKLSFMAGDIIYIIKKHDDGWFEGISSGVTGLVPGNYVESIMHNVD</sequence>
<dbReference type="FunFam" id="2.30.30.40:FF:000002">
    <property type="entry name" value="abl interactor 1 isoform X1"/>
    <property type="match status" value="1"/>
</dbReference>
<evidence type="ECO:0000259" key="11">
    <source>
        <dbReference type="PROSITE" id="PS50002"/>
    </source>
</evidence>
<dbReference type="PANTHER" id="PTHR14167">
    <property type="entry name" value="SH3 DOMAIN-CONTAINING"/>
    <property type="match status" value="1"/>
</dbReference>
<keyword evidence="8" id="KW-0206">Cytoskeleton</keyword>
<dbReference type="GO" id="GO:0031589">
    <property type="term" value="P:cell-substrate adhesion"/>
    <property type="evidence" value="ECO:0007669"/>
    <property type="project" value="TreeGrafter"/>
</dbReference>
<evidence type="ECO:0000256" key="4">
    <source>
        <dbReference type="ARBA" id="ARBA00022443"/>
    </source>
</evidence>
<accession>A0A3P8XHS8</accession>
<reference evidence="12" key="2">
    <citation type="submission" date="2020-02" db="EMBL/GenBank/DDBJ databases">
        <title>Esox lucius (northern pike) genome, fEsoLuc1, primary haplotype.</title>
        <authorList>
            <person name="Myers G."/>
            <person name="Karagic N."/>
            <person name="Meyer A."/>
            <person name="Pippel M."/>
            <person name="Reichard M."/>
            <person name="Winkler S."/>
            <person name="Tracey A."/>
            <person name="Sims Y."/>
            <person name="Howe K."/>
            <person name="Rhie A."/>
            <person name="Formenti G."/>
            <person name="Durbin R."/>
            <person name="Fedrigo O."/>
            <person name="Jarvis E.D."/>
        </authorList>
    </citation>
    <scope>NUCLEOTIDE SEQUENCE [LARGE SCALE GENOMIC DNA]</scope>
</reference>
<dbReference type="GeneTree" id="ENSGT00940000154811"/>
<dbReference type="GO" id="GO:0030027">
    <property type="term" value="C:lamellipodium"/>
    <property type="evidence" value="ECO:0007669"/>
    <property type="project" value="UniProtKB-SubCell"/>
</dbReference>
<keyword evidence="7" id="KW-0175">Coiled coil</keyword>
<dbReference type="Proteomes" id="UP000265140">
    <property type="component" value="Chromosome 19"/>
</dbReference>
<keyword evidence="13" id="KW-1185">Reference proteome</keyword>
<proteinExistence type="inferred from homology"/>
<evidence type="ECO:0000256" key="7">
    <source>
        <dbReference type="ARBA" id="ARBA00023054"/>
    </source>
</evidence>
<keyword evidence="5" id="KW-0963">Cytoplasm</keyword>
<evidence type="ECO:0000256" key="2">
    <source>
        <dbReference type="ARBA" id="ARBA00004510"/>
    </source>
</evidence>
<dbReference type="SUPFAM" id="SSF50044">
    <property type="entry name" value="SH3-domain"/>
    <property type="match status" value="1"/>
</dbReference>
<evidence type="ECO:0000256" key="8">
    <source>
        <dbReference type="ARBA" id="ARBA00023212"/>
    </source>
</evidence>
<evidence type="ECO:0000256" key="5">
    <source>
        <dbReference type="ARBA" id="ARBA00022490"/>
    </source>
</evidence>
<keyword evidence="4 10" id="KW-0728">SH3 domain</keyword>
<dbReference type="Ensembl" id="ENSELUT00000012870.3">
    <property type="protein sequence ID" value="ENSELUP00000004125.3"/>
    <property type="gene ID" value="ENSELUG00000001119.3"/>
</dbReference>
<protein>
    <recommendedName>
        <fullName evidence="11">SH3 domain-containing protein</fullName>
    </recommendedName>
</protein>
<dbReference type="GO" id="GO:0005737">
    <property type="term" value="C:cytoplasm"/>
    <property type="evidence" value="ECO:0007669"/>
    <property type="project" value="TreeGrafter"/>
</dbReference>
<dbReference type="Pfam" id="PF14604">
    <property type="entry name" value="SH3_9"/>
    <property type="match status" value="1"/>
</dbReference>
<keyword evidence="6" id="KW-0597">Phosphoprotein</keyword>
<dbReference type="PRINTS" id="PR00499">
    <property type="entry name" value="P67PHOX"/>
</dbReference>
<evidence type="ECO:0000256" key="6">
    <source>
        <dbReference type="ARBA" id="ARBA00022553"/>
    </source>
</evidence>
<evidence type="ECO:0000256" key="9">
    <source>
        <dbReference type="ARBA" id="ARBA00023273"/>
    </source>
</evidence>
<dbReference type="AlphaFoldDB" id="A0A3P8XHS8"/>
<evidence type="ECO:0000313" key="12">
    <source>
        <dbReference type="Ensembl" id="ENSELUP00000004125.3"/>
    </source>
</evidence>
<evidence type="ECO:0000256" key="3">
    <source>
        <dbReference type="ARBA" id="ARBA00010020"/>
    </source>
</evidence>
<dbReference type="InterPro" id="IPR001452">
    <property type="entry name" value="SH3_domain"/>
</dbReference>
<keyword evidence="9" id="KW-0966">Cell projection</keyword>
<name>A0A3P8XHS8_ESOLU</name>
<dbReference type="Bgee" id="ENSELUG00000001119">
    <property type="expression patterns" value="Expressed in pharyngeal gill and 15 other cell types or tissues"/>
</dbReference>
<dbReference type="PRINTS" id="PR00452">
    <property type="entry name" value="SH3DOMAIN"/>
</dbReference>
<comment type="similarity">
    <text evidence="3">Belongs to the ABI family.</text>
</comment>
<dbReference type="Gene3D" id="2.30.30.40">
    <property type="entry name" value="SH3 Domains"/>
    <property type="match status" value="1"/>
</dbReference>
<evidence type="ECO:0000313" key="13">
    <source>
        <dbReference type="Proteomes" id="UP000265140"/>
    </source>
</evidence>
<evidence type="ECO:0000256" key="1">
    <source>
        <dbReference type="ARBA" id="ARBA00004245"/>
    </source>
</evidence>
<feature type="domain" description="SH3" evidence="11">
    <location>
        <begin position="43"/>
        <end position="102"/>
    </location>
</feature>
<organism evidence="12 13">
    <name type="scientific">Esox lucius</name>
    <name type="common">Northern pike</name>
    <dbReference type="NCBI Taxonomy" id="8010"/>
    <lineage>
        <taxon>Eukaryota</taxon>
        <taxon>Metazoa</taxon>
        <taxon>Chordata</taxon>
        <taxon>Craniata</taxon>
        <taxon>Vertebrata</taxon>
        <taxon>Euteleostomi</taxon>
        <taxon>Actinopterygii</taxon>
        <taxon>Neopterygii</taxon>
        <taxon>Teleostei</taxon>
        <taxon>Protacanthopterygii</taxon>
        <taxon>Esociformes</taxon>
        <taxon>Esocidae</taxon>
        <taxon>Esox</taxon>
    </lineage>
</organism>
<dbReference type="InterPro" id="IPR036028">
    <property type="entry name" value="SH3-like_dom_sf"/>
</dbReference>
<reference evidence="12" key="4">
    <citation type="submission" date="2025-09" db="UniProtKB">
        <authorList>
            <consortium name="Ensembl"/>
        </authorList>
    </citation>
    <scope>IDENTIFICATION</scope>
</reference>
<comment type="subcellular location">
    <subcellularLocation>
        <location evidence="2">Cell projection</location>
        <location evidence="2">Lamellipodium</location>
    </subcellularLocation>
    <subcellularLocation>
        <location evidence="1">Cytoplasm</location>
        <location evidence="1">Cytoskeleton</location>
    </subcellularLocation>
</comment>
<reference evidence="12" key="3">
    <citation type="submission" date="2025-08" db="UniProtKB">
        <authorList>
            <consortium name="Ensembl"/>
        </authorList>
    </citation>
    <scope>IDENTIFICATION</scope>
</reference>
<dbReference type="GO" id="GO:0005634">
    <property type="term" value="C:nucleus"/>
    <property type="evidence" value="ECO:0007669"/>
    <property type="project" value="TreeGrafter"/>
</dbReference>
<dbReference type="SMART" id="SM00326">
    <property type="entry name" value="SH3"/>
    <property type="match status" value="1"/>
</dbReference>
<dbReference type="GO" id="GO:0030055">
    <property type="term" value="C:cell-substrate junction"/>
    <property type="evidence" value="ECO:0007669"/>
    <property type="project" value="TreeGrafter"/>
</dbReference>
<dbReference type="GO" id="GO:0005856">
    <property type="term" value="C:cytoskeleton"/>
    <property type="evidence" value="ECO:0007669"/>
    <property type="project" value="UniProtKB-SubCell"/>
</dbReference>
<dbReference type="PROSITE" id="PS50002">
    <property type="entry name" value="SH3"/>
    <property type="match status" value="1"/>
</dbReference>